<dbReference type="GO" id="GO:0003677">
    <property type="term" value="F:DNA binding"/>
    <property type="evidence" value="ECO:0007669"/>
    <property type="project" value="UniProtKB-UniRule"/>
</dbReference>
<name>A0A9X2VH29_9PSEU</name>
<dbReference type="Pfam" id="PF25872">
    <property type="entry name" value="HTH_77"/>
    <property type="match status" value="1"/>
</dbReference>
<reference evidence="5" key="1">
    <citation type="submission" date="2022-08" db="EMBL/GenBank/DDBJ databases">
        <authorList>
            <person name="Tistechok S."/>
            <person name="Samborskyy M."/>
            <person name="Roman I."/>
        </authorList>
    </citation>
    <scope>NUCLEOTIDE SEQUENCE</scope>
    <source>
        <strain evidence="5">DSM 103496</strain>
    </source>
</reference>
<dbReference type="GO" id="GO:0006355">
    <property type="term" value="P:regulation of DNA-templated transcription"/>
    <property type="evidence" value="ECO:0007669"/>
    <property type="project" value="InterPro"/>
</dbReference>
<dbReference type="Pfam" id="PF03704">
    <property type="entry name" value="BTAD"/>
    <property type="match status" value="1"/>
</dbReference>
<dbReference type="Gene3D" id="1.10.10.10">
    <property type="entry name" value="Winged helix-like DNA-binding domain superfamily/Winged helix DNA-binding domain"/>
    <property type="match status" value="1"/>
</dbReference>
<feature type="domain" description="OmpR/PhoB-type" evidence="4">
    <location>
        <begin position="1"/>
        <end position="96"/>
    </location>
</feature>
<dbReference type="InterPro" id="IPR011990">
    <property type="entry name" value="TPR-like_helical_dom_sf"/>
</dbReference>
<dbReference type="PANTHER" id="PTHR47691">
    <property type="entry name" value="REGULATOR-RELATED"/>
    <property type="match status" value="1"/>
</dbReference>
<comment type="caution">
    <text evidence="5">The sequence shown here is derived from an EMBL/GenBank/DDBJ whole genome shotgun (WGS) entry which is preliminary data.</text>
</comment>
<dbReference type="Gene3D" id="3.40.50.300">
    <property type="entry name" value="P-loop containing nucleotide triphosphate hydrolases"/>
    <property type="match status" value="1"/>
</dbReference>
<dbReference type="InterPro" id="IPR049945">
    <property type="entry name" value="AAA_22"/>
</dbReference>
<dbReference type="InterPro" id="IPR001867">
    <property type="entry name" value="OmpR/PhoB-type_DNA-bd"/>
</dbReference>
<dbReference type="RefSeq" id="WP_259621510.1">
    <property type="nucleotide sequence ID" value="NZ_JANYMP010000002.1"/>
</dbReference>
<dbReference type="Proteomes" id="UP001141259">
    <property type="component" value="Unassembled WGS sequence"/>
</dbReference>
<dbReference type="InterPro" id="IPR027417">
    <property type="entry name" value="P-loop_NTPase"/>
</dbReference>
<dbReference type="InterPro" id="IPR058852">
    <property type="entry name" value="HTH_77"/>
</dbReference>
<dbReference type="Pfam" id="PF13401">
    <property type="entry name" value="AAA_22"/>
    <property type="match status" value="1"/>
</dbReference>
<evidence type="ECO:0000313" key="5">
    <source>
        <dbReference type="EMBL" id="MCS7475987.1"/>
    </source>
</evidence>
<proteinExistence type="inferred from homology"/>
<dbReference type="SMART" id="SM00862">
    <property type="entry name" value="Trans_reg_C"/>
    <property type="match status" value="1"/>
</dbReference>
<accession>A0A9X2VH29</accession>
<dbReference type="CDD" id="cd15831">
    <property type="entry name" value="BTAD"/>
    <property type="match status" value="1"/>
</dbReference>
<dbReference type="SUPFAM" id="SSF48452">
    <property type="entry name" value="TPR-like"/>
    <property type="match status" value="2"/>
</dbReference>
<protein>
    <submittedName>
        <fullName evidence="5">AAA family ATPase</fullName>
    </submittedName>
</protein>
<dbReference type="InterPro" id="IPR005158">
    <property type="entry name" value="BTAD"/>
</dbReference>
<evidence type="ECO:0000256" key="2">
    <source>
        <dbReference type="ARBA" id="ARBA00023125"/>
    </source>
</evidence>
<evidence type="ECO:0000313" key="6">
    <source>
        <dbReference type="Proteomes" id="UP001141259"/>
    </source>
</evidence>
<dbReference type="Gene3D" id="1.25.40.10">
    <property type="entry name" value="Tetratricopeptide repeat domain"/>
    <property type="match status" value="2"/>
</dbReference>
<dbReference type="GO" id="GO:0000160">
    <property type="term" value="P:phosphorelay signal transduction system"/>
    <property type="evidence" value="ECO:0007669"/>
    <property type="project" value="InterPro"/>
</dbReference>
<keyword evidence="2 3" id="KW-0238">DNA-binding</keyword>
<dbReference type="PANTHER" id="PTHR47691:SF3">
    <property type="entry name" value="HTH-TYPE TRANSCRIPTIONAL REGULATOR RV0890C-RELATED"/>
    <property type="match status" value="1"/>
</dbReference>
<evidence type="ECO:0000256" key="1">
    <source>
        <dbReference type="ARBA" id="ARBA00005820"/>
    </source>
</evidence>
<dbReference type="EMBL" id="JANYMP010000002">
    <property type="protein sequence ID" value="MCS7475987.1"/>
    <property type="molecule type" value="Genomic_DNA"/>
</dbReference>
<evidence type="ECO:0000259" key="4">
    <source>
        <dbReference type="PROSITE" id="PS51755"/>
    </source>
</evidence>
<sequence length="996" mass="106475">MRIGILGPLEVRGADGTSLAVGGGGPRALLTRLALARGRVVGTAALCADLWPDEQPAEPVAALQSVVARLRRALDADTGVGRAAIVLEPTGYRLDLSADSVDLWEFERLVAEARAVEPSRAALLLRAALDLWRGDPPFDSPALVESRVSALEDLADTGVAGLVPELAELCAAHPLRERAHARLVRALCAEGRHAEALRAHERVRLALVEELGADPGRELREAHLLALRGEAAPRRGNVPARWTTFVGRDADLDLVRDRLRDNRLVTLTGPGGVGKTRLAVEVAARLADEAWMVELGAVTDPERVAPTVLALLGRPGVGVLPGRTDAVDRLVEVVADRRVVLVLDNCEHLVDAVAKLVGVLLARTPSARVLATSREPLGITGEALHQVSTLDSTAQVSLFRDRASAVRPGFVVTPDVERVCAELDGLPLAIELAAARLRSMTPDQLAARIGDRFRLLDRGDRTAAARHRTLRAVVDWSWDLLSDDERALLARLSVFVGGASADAVRWACTDDDPLDLLSALVDKSLVGVTEHDGDVRYGLLATVREYAAEKLADDGTATRHAEWFTSFAELAEPHVRGRSQALWLARLDRDRGNLDAALDHALAAGHADLALRMFAARLWPWFVLGARREAAERAAAVHAAAGEAPDGLADAFTLCRLASGQDVEDTAIVHPAVFAAWTISTWMPSDPLTHATALGDRFVGDADPWLDAFGHLVHGIVAAELTPGGTPSAERHLRSALAGFDVAGDRWGRTFACYEQSVVLDNRGDAAGAVAALDDARASSAVLGGDDALLGPVMLLTTSARMRARAGWCDAAEAELVRAWEIAARSDDVALARVHHARAEVACRRGDWATADRWLTESWRLVRAVDPAAEAQPTPHFVVLLHSTAAVVLARLSRFDEARERHRVAVEGVAAILDGPLRGLVMENAARWCVEQGFPDLAAGALGAAAGLRGVEETLDPEVRELRARCASELGEEGYLRAFSLGYRSPSTASAIFVGP</sequence>
<evidence type="ECO:0000256" key="3">
    <source>
        <dbReference type="PROSITE-ProRule" id="PRU01091"/>
    </source>
</evidence>
<dbReference type="SMART" id="SM01043">
    <property type="entry name" value="BTAD"/>
    <property type="match status" value="1"/>
</dbReference>
<dbReference type="InterPro" id="IPR036388">
    <property type="entry name" value="WH-like_DNA-bd_sf"/>
</dbReference>
<dbReference type="SUPFAM" id="SSF52540">
    <property type="entry name" value="P-loop containing nucleoside triphosphate hydrolases"/>
    <property type="match status" value="1"/>
</dbReference>
<comment type="similarity">
    <text evidence="1">Belongs to the AfsR/DnrI/RedD regulatory family.</text>
</comment>
<dbReference type="AlphaFoldDB" id="A0A9X2VH29"/>
<keyword evidence="6" id="KW-1185">Reference proteome</keyword>
<dbReference type="PROSITE" id="PS51755">
    <property type="entry name" value="OMPR_PHOB"/>
    <property type="match status" value="1"/>
</dbReference>
<feature type="DNA-binding region" description="OmpR/PhoB-type" evidence="3">
    <location>
        <begin position="1"/>
        <end position="96"/>
    </location>
</feature>
<gene>
    <name evidence="5" type="ORF">NZH93_03900</name>
</gene>
<dbReference type="PRINTS" id="PR00364">
    <property type="entry name" value="DISEASERSIST"/>
</dbReference>
<dbReference type="InterPro" id="IPR016032">
    <property type="entry name" value="Sig_transdc_resp-reg_C-effctor"/>
</dbReference>
<organism evidence="5 6">
    <name type="scientific">Umezawaea endophytica</name>
    <dbReference type="NCBI Taxonomy" id="1654476"/>
    <lineage>
        <taxon>Bacteria</taxon>
        <taxon>Bacillati</taxon>
        <taxon>Actinomycetota</taxon>
        <taxon>Actinomycetes</taxon>
        <taxon>Pseudonocardiales</taxon>
        <taxon>Pseudonocardiaceae</taxon>
        <taxon>Umezawaea</taxon>
    </lineage>
</organism>
<dbReference type="SUPFAM" id="SSF46894">
    <property type="entry name" value="C-terminal effector domain of the bipartite response regulators"/>
    <property type="match status" value="1"/>
</dbReference>